<evidence type="ECO:0000259" key="6">
    <source>
        <dbReference type="Pfam" id="PF04545"/>
    </source>
</evidence>
<dbReference type="InterPro" id="IPR013324">
    <property type="entry name" value="RNA_pol_sigma_r3/r4-like"/>
</dbReference>
<feature type="domain" description="RNA polymerase sigma-70 region 4" evidence="6">
    <location>
        <begin position="217"/>
        <end position="269"/>
    </location>
</feature>
<dbReference type="GO" id="GO:0006352">
    <property type="term" value="P:DNA-templated transcription initiation"/>
    <property type="evidence" value="ECO:0007669"/>
    <property type="project" value="InterPro"/>
</dbReference>
<proteinExistence type="predicted"/>
<dbReference type="PRINTS" id="PR00046">
    <property type="entry name" value="SIGMA70FCT"/>
</dbReference>
<dbReference type="SUPFAM" id="SSF88659">
    <property type="entry name" value="Sigma3 and sigma4 domains of RNA polymerase sigma factors"/>
    <property type="match status" value="2"/>
</dbReference>
<dbReference type="InterPro" id="IPR050239">
    <property type="entry name" value="Sigma-70_RNA_pol_init_factors"/>
</dbReference>
<dbReference type="Pfam" id="PF04542">
    <property type="entry name" value="Sigma70_r2"/>
    <property type="match status" value="1"/>
</dbReference>
<dbReference type="AlphaFoldDB" id="A0A330LSB7"/>
<sequence>MNNINSSALDVYFDELQRFSKLLSKQEEYDTAVAAANGDKAARDTMIQSNLRLVLMVAKKYQNYSLGWDEIIQEGNTGLMHAVDKFDPARGCRFSTYAVWWIRNNIEQYIMNHSRTIRIPIHVTRVYKQILKASSELGLDVDTNEGITKIAQELKISPRKVLNILGHYFNEGSLDKEIRSGDNLLATLKDLVAAAVDCQPDIRYEKCDYYEYMDALLEYLPVRSQNIIRLRFGFKGQDPMSLQAIAELMDISRERVRQIIRNGLSQVREQLCANDLVKEDFDFEADAILPQLCD</sequence>
<evidence type="ECO:0000313" key="8">
    <source>
        <dbReference type="Proteomes" id="UP000250163"/>
    </source>
</evidence>
<dbReference type="PANTHER" id="PTHR30603">
    <property type="entry name" value="RNA POLYMERASE SIGMA FACTOR RPO"/>
    <property type="match status" value="1"/>
</dbReference>
<dbReference type="Gene3D" id="1.10.601.10">
    <property type="entry name" value="RNA Polymerase Primary Sigma Factor"/>
    <property type="match status" value="1"/>
</dbReference>
<dbReference type="Pfam" id="PF04545">
    <property type="entry name" value="Sigma70_r4"/>
    <property type="match status" value="1"/>
</dbReference>
<dbReference type="GO" id="GO:0003677">
    <property type="term" value="F:DNA binding"/>
    <property type="evidence" value="ECO:0007669"/>
    <property type="project" value="UniProtKB-KW"/>
</dbReference>
<keyword evidence="8" id="KW-1185">Reference proteome</keyword>
<dbReference type="RefSeq" id="WP_112712433.1">
    <property type="nucleotide sequence ID" value="NZ_LS483250.1"/>
</dbReference>
<dbReference type="InterPro" id="IPR014284">
    <property type="entry name" value="RNA_pol_sigma-70_dom"/>
</dbReference>
<gene>
    <name evidence="7" type="ORF">MORIYA_0527</name>
</gene>
<protein>
    <submittedName>
        <fullName evidence="7">DNA-directed RNA polymerase, sigma subunit</fullName>
    </submittedName>
</protein>
<evidence type="ECO:0000256" key="1">
    <source>
        <dbReference type="ARBA" id="ARBA00023015"/>
    </source>
</evidence>
<dbReference type="InterPro" id="IPR013325">
    <property type="entry name" value="RNA_pol_sigma_r2"/>
</dbReference>
<keyword evidence="3" id="KW-0238">DNA-binding</keyword>
<dbReference type="InterPro" id="IPR007630">
    <property type="entry name" value="RNA_pol_sigma70_r4"/>
</dbReference>
<dbReference type="PANTHER" id="PTHR30603:SF47">
    <property type="entry name" value="RNA POLYMERASE SIGMA FACTOR SIGD, CHLOROPLASTIC"/>
    <property type="match status" value="1"/>
</dbReference>
<keyword evidence="2" id="KW-0731">Sigma factor</keyword>
<keyword evidence="7" id="KW-0240">DNA-directed RNA polymerase</keyword>
<keyword evidence="1" id="KW-0805">Transcription regulation</keyword>
<dbReference type="InterPro" id="IPR007627">
    <property type="entry name" value="RNA_pol_sigma70_r2"/>
</dbReference>
<evidence type="ECO:0000256" key="3">
    <source>
        <dbReference type="ARBA" id="ARBA00023125"/>
    </source>
</evidence>
<keyword evidence="4" id="KW-0804">Transcription</keyword>
<name>A0A330LSB7_9GAMM</name>
<dbReference type="GO" id="GO:0000428">
    <property type="term" value="C:DNA-directed RNA polymerase complex"/>
    <property type="evidence" value="ECO:0007669"/>
    <property type="project" value="UniProtKB-KW"/>
</dbReference>
<dbReference type="KEGG" id="mya:MORIYA_0527"/>
<evidence type="ECO:0000256" key="4">
    <source>
        <dbReference type="ARBA" id="ARBA00023163"/>
    </source>
</evidence>
<dbReference type="CDD" id="cd06171">
    <property type="entry name" value="Sigma70_r4"/>
    <property type="match status" value="1"/>
</dbReference>
<accession>A0A330LSB7</accession>
<evidence type="ECO:0000313" key="7">
    <source>
        <dbReference type="EMBL" id="SQD77005.1"/>
    </source>
</evidence>
<reference evidence="8" key="1">
    <citation type="submission" date="2018-05" db="EMBL/GenBank/DDBJ databases">
        <authorList>
            <person name="Cea G.-C."/>
            <person name="William W."/>
        </authorList>
    </citation>
    <scope>NUCLEOTIDE SEQUENCE [LARGE SCALE GENOMIC DNA]</scope>
    <source>
        <strain evidence="8">DB21MT 5</strain>
    </source>
</reference>
<dbReference type="EMBL" id="LS483250">
    <property type="protein sequence ID" value="SQD77005.1"/>
    <property type="molecule type" value="Genomic_DNA"/>
</dbReference>
<dbReference type="InterPro" id="IPR036388">
    <property type="entry name" value="WH-like_DNA-bd_sf"/>
</dbReference>
<dbReference type="OrthoDB" id="6396667at2"/>
<dbReference type="Proteomes" id="UP000250163">
    <property type="component" value="Chromosome MORIYA"/>
</dbReference>
<evidence type="ECO:0000259" key="5">
    <source>
        <dbReference type="Pfam" id="PF04542"/>
    </source>
</evidence>
<dbReference type="GO" id="GO:0016987">
    <property type="term" value="F:sigma factor activity"/>
    <property type="evidence" value="ECO:0007669"/>
    <property type="project" value="UniProtKB-KW"/>
</dbReference>
<dbReference type="Gene3D" id="1.10.10.10">
    <property type="entry name" value="Winged helix-like DNA-binding domain superfamily/Winged helix DNA-binding domain"/>
    <property type="match status" value="1"/>
</dbReference>
<dbReference type="InterPro" id="IPR000943">
    <property type="entry name" value="RNA_pol_sigma70"/>
</dbReference>
<organism evidence="7 8">
    <name type="scientific">Moritella yayanosii</name>
    <dbReference type="NCBI Taxonomy" id="69539"/>
    <lineage>
        <taxon>Bacteria</taxon>
        <taxon>Pseudomonadati</taxon>
        <taxon>Pseudomonadota</taxon>
        <taxon>Gammaproteobacteria</taxon>
        <taxon>Alteromonadales</taxon>
        <taxon>Moritellaceae</taxon>
        <taxon>Moritella</taxon>
    </lineage>
</organism>
<feature type="domain" description="RNA polymerase sigma-70 region 2" evidence="5">
    <location>
        <begin position="46"/>
        <end position="115"/>
    </location>
</feature>
<dbReference type="NCBIfam" id="TIGR02937">
    <property type="entry name" value="sigma70-ECF"/>
    <property type="match status" value="1"/>
</dbReference>
<evidence type="ECO:0000256" key="2">
    <source>
        <dbReference type="ARBA" id="ARBA00023082"/>
    </source>
</evidence>
<dbReference type="SUPFAM" id="SSF88946">
    <property type="entry name" value="Sigma2 domain of RNA polymerase sigma factors"/>
    <property type="match status" value="1"/>
</dbReference>